<evidence type="ECO:0000256" key="4">
    <source>
        <dbReference type="ARBA" id="ARBA00022958"/>
    </source>
</evidence>
<proteinExistence type="predicted"/>
<dbReference type="PROSITE" id="PS51202">
    <property type="entry name" value="RCK_C"/>
    <property type="match status" value="2"/>
</dbReference>
<keyword evidence="10" id="KW-1185">Reference proteome</keyword>
<dbReference type="RefSeq" id="WP_031578505.1">
    <property type="nucleotide sequence ID" value="NZ_FOXF01000031.1"/>
</dbReference>
<evidence type="ECO:0000256" key="2">
    <source>
        <dbReference type="ARBA" id="ARBA00022448"/>
    </source>
</evidence>
<dbReference type="Gene3D" id="3.40.50.720">
    <property type="entry name" value="NAD(P)-binding Rossmann-like Domain"/>
    <property type="match status" value="2"/>
</dbReference>
<keyword evidence="5" id="KW-0520">NAD</keyword>
<evidence type="ECO:0000256" key="6">
    <source>
        <dbReference type="ARBA" id="ARBA00023065"/>
    </source>
</evidence>
<dbReference type="InterPro" id="IPR006037">
    <property type="entry name" value="RCK_C"/>
</dbReference>
<evidence type="ECO:0000259" key="7">
    <source>
        <dbReference type="PROSITE" id="PS51201"/>
    </source>
</evidence>
<feature type="domain" description="RCK C-terminal" evidence="8">
    <location>
        <begin position="143"/>
        <end position="227"/>
    </location>
</feature>
<accession>A0A662ZIA6</accession>
<dbReference type="PRINTS" id="PR00335">
    <property type="entry name" value="KUPTAKETRKA"/>
</dbReference>
<keyword evidence="3" id="KW-0633">Potassium transport</keyword>
<evidence type="ECO:0000259" key="8">
    <source>
        <dbReference type="PROSITE" id="PS51202"/>
    </source>
</evidence>
<dbReference type="GO" id="GO:0015079">
    <property type="term" value="F:potassium ion transmembrane transporter activity"/>
    <property type="evidence" value="ECO:0007669"/>
    <property type="project" value="InterPro"/>
</dbReference>
<dbReference type="AlphaFoldDB" id="A0A662ZIA6"/>
<dbReference type="NCBIfam" id="NF007039">
    <property type="entry name" value="PRK09496.3-2"/>
    <property type="match status" value="1"/>
</dbReference>
<dbReference type="InterPro" id="IPR003148">
    <property type="entry name" value="RCK_N"/>
</dbReference>
<dbReference type="EMBL" id="FOXF01000031">
    <property type="protein sequence ID" value="SFP51787.1"/>
    <property type="molecule type" value="Genomic_DNA"/>
</dbReference>
<dbReference type="OrthoDB" id="9775180at2"/>
<evidence type="ECO:0000256" key="3">
    <source>
        <dbReference type="ARBA" id="ARBA00022538"/>
    </source>
</evidence>
<dbReference type="PANTHER" id="PTHR43833">
    <property type="entry name" value="POTASSIUM CHANNEL PROTEIN 2-RELATED-RELATED"/>
    <property type="match status" value="1"/>
</dbReference>
<evidence type="ECO:0000256" key="1">
    <source>
        <dbReference type="ARBA" id="ARBA00017378"/>
    </source>
</evidence>
<name>A0A662ZIA6_9GAMM</name>
<dbReference type="SUPFAM" id="SSF116726">
    <property type="entry name" value="TrkA C-terminal domain-like"/>
    <property type="match status" value="2"/>
</dbReference>
<dbReference type="InterPro" id="IPR036721">
    <property type="entry name" value="RCK_C_sf"/>
</dbReference>
<dbReference type="Pfam" id="PF02080">
    <property type="entry name" value="TrkA_C"/>
    <property type="match status" value="2"/>
</dbReference>
<dbReference type="InterPro" id="IPR050721">
    <property type="entry name" value="Trk_Ktr_HKT_K-transport"/>
</dbReference>
<reference evidence="9 10" key="1">
    <citation type="submission" date="2016-10" db="EMBL/GenBank/DDBJ databases">
        <authorList>
            <person name="Varghese N."/>
            <person name="Submissions S."/>
        </authorList>
    </citation>
    <scope>NUCLEOTIDE SEQUENCE [LARGE SCALE GENOMIC DNA]</scope>
    <source>
        <strain evidence="9 10">DSM 1361</strain>
    </source>
</reference>
<dbReference type="GO" id="GO:0005886">
    <property type="term" value="C:plasma membrane"/>
    <property type="evidence" value="ECO:0007669"/>
    <property type="project" value="InterPro"/>
</dbReference>
<dbReference type="NCBIfam" id="NF007030">
    <property type="entry name" value="PRK09496.1-1"/>
    <property type="match status" value="1"/>
</dbReference>
<sequence length="468" mass="51683">MKIIILGAGQVGSGLVEYLVNENNEITLVDQNYERLQLIKNRFDIKVVQGYASYPATLRNADADNADLLVAVTDSDEINMLACQLGYSLFKIPQKIARILNHDYLSEKDLLFTDNAIPVDNIIAPENLVMQEIVKLIEYPGVTQLTEFADGRLCMASVKAYYGGSIVGSSVNNLSKYISNAIIKIVAIYRQDKLINLNPNTVIEAGDEVYFIAAKGHVRLMTSTLQKLEPPYRRIMIVGGGNIARNLALNICKKYSVKLIETNSKNAASLADEFDKTSVEVFCSDPSDQNFLTEEHVDMMDLVISVTDNDETNIMSALLAKKQGAKKAIVLIQKYAYINLLSNNAIDIYISPGDATISALLTNIRRNGIINVKTLKHGLAEGLEIKLSGDYSHSNVIGRYVKDLKLPQGISICAVARENEMLIPDDKTTLQANDTVVFFVSEKKNIRELIKLTSPKATFFSALSSKAN</sequence>
<keyword evidence="6" id="KW-0406">Ion transport</keyword>
<organism evidence="9 10">
    <name type="scientific">Ruminobacter amylophilus</name>
    <dbReference type="NCBI Taxonomy" id="867"/>
    <lineage>
        <taxon>Bacteria</taxon>
        <taxon>Pseudomonadati</taxon>
        <taxon>Pseudomonadota</taxon>
        <taxon>Gammaproteobacteria</taxon>
        <taxon>Aeromonadales</taxon>
        <taxon>Succinivibrionaceae</taxon>
        <taxon>Ruminobacter</taxon>
    </lineage>
</organism>
<evidence type="ECO:0000313" key="9">
    <source>
        <dbReference type="EMBL" id="SFP51787.1"/>
    </source>
</evidence>
<evidence type="ECO:0000256" key="5">
    <source>
        <dbReference type="ARBA" id="ARBA00023027"/>
    </source>
</evidence>
<dbReference type="NCBIfam" id="NF007031">
    <property type="entry name" value="PRK09496.1-2"/>
    <property type="match status" value="1"/>
</dbReference>
<keyword evidence="4" id="KW-0630">Potassium</keyword>
<protein>
    <recommendedName>
        <fullName evidence="1">Trk system potassium uptake protein TrkA</fullName>
    </recommendedName>
</protein>
<dbReference type="SUPFAM" id="SSF51735">
    <property type="entry name" value="NAD(P)-binding Rossmann-fold domains"/>
    <property type="match status" value="2"/>
</dbReference>
<dbReference type="PROSITE" id="PS51201">
    <property type="entry name" value="RCK_N"/>
    <property type="match status" value="2"/>
</dbReference>
<dbReference type="PANTHER" id="PTHR43833:SF5">
    <property type="entry name" value="TRK SYSTEM POTASSIUM UPTAKE PROTEIN TRKA"/>
    <property type="match status" value="1"/>
</dbReference>
<feature type="domain" description="RCK C-terminal" evidence="8">
    <location>
        <begin position="370"/>
        <end position="455"/>
    </location>
</feature>
<dbReference type="InterPro" id="IPR036291">
    <property type="entry name" value="NAD(P)-bd_dom_sf"/>
</dbReference>
<evidence type="ECO:0000313" key="10">
    <source>
        <dbReference type="Proteomes" id="UP000243745"/>
    </source>
</evidence>
<dbReference type="Pfam" id="PF02254">
    <property type="entry name" value="TrkA_N"/>
    <property type="match status" value="2"/>
</dbReference>
<feature type="domain" description="RCK N-terminal" evidence="7">
    <location>
        <begin position="1"/>
        <end position="123"/>
    </location>
</feature>
<gene>
    <name evidence="9" type="ORF">SAMN02910344_01603</name>
</gene>
<dbReference type="Proteomes" id="UP000243745">
    <property type="component" value="Unassembled WGS sequence"/>
</dbReference>
<dbReference type="InterPro" id="IPR006036">
    <property type="entry name" value="K_uptake_TrkA"/>
</dbReference>
<feature type="domain" description="RCK N-terminal" evidence="7">
    <location>
        <begin position="232"/>
        <end position="350"/>
    </location>
</feature>
<keyword evidence="2" id="KW-0813">Transport</keyword>
<dbReference type="NCBIfam" id="NF007032">
    <property type="entry name" value="PRK09496.1-4"/>
    <property type="match status" value="1"/>
</dbReference>
<dbReference type="Gene3D" id="3.30.70.1450">
    <property type="entry name" value="Regulator of K+ conductance, C-terminal domain"/>
    <property type="match status" value="2"/>
</dbReference>